<evidence type="ECO:0000259" key="1">
    <source>
        <dbReference type="Pfam" id="PF07045"/>
    </source>
</evidence>
<reference evidence="2 3" key="1">
    <citation type="submission" date="2021-01" db="EMBL/GenBank/DDBJ databases">
        <title>Complete genome sequence of Pantoea eucrina OB49, a heavy metal tolerant bacterium with PGPR potential isolated from wheat in Algeria.</title>
        <authorList>
            <person name="Lekired A."/>
            <person name="Ouzari I.H."/>
        </authorList>
    </citation>
    <scope>NUCLEOTIDE SEQUENCE [LARGE SCALE GENOMIC DNA]</scope>
    <source>
        <strain evidence="2 3">OB49</strain>
    </source>
</reference>
<dbReference type="PANTHER" id="PTHR41521:SF4">
    <property type="entry name" value="BLR0684 PROTEIN"/>
    <property type="match status" value="1"/>
</dbReference>
<dbReference type="InterPro" id="IPR011008">
    <property type="entry name" value="Dimeric_a/b-barrel"/>
</dbReference>
<organism evidence="2 3">
    <name type="scientific">Pantoea eucrina</name>
    <dbReference type="NCBI Taxonomy" id="472693"/>
    <lineage>
        <taxon>Bacteria</taxon>
        <taxon>Pseudomonadati</taxon>
        <taxon>Pseudomonadota</taxon>
        <taxon>Gammaproteobacteria</taxon>
        <taxon>Enterobacterales</taxon>
        <taxon>Erwiniaceae</taxon>
        <taxon>Pantoea</taxon>
    </lineage>
</organism>
<dbReference type="RefSeq" id="WP_040113562.1">
    <property type="nucleotide sequence ID" value="NZ_CP083450.1"/>
</dbReference>
<dbReference type="Pfam" id="PF07045">
    <property type="entry name" value="DUF1330"/>
    <property type="match status" value="1"/>
</dbReference>
<proteinExistence type="predicted"/>
<dbReference type="PANTHER" id="PTHR41521">
    <property type="match status" value="1"/>
</dbReference>
<keyword evidence="3" id="KW-1185">Reference proteome</keyword>
<dbReference type="EMBL" id="JAFCXS010000005">
    <property type="protein sequence ID" value="MBM0747599.1"/>
    <property type="molecule type" value="Genomic_DNA"/>
</dbReference>
<dbReference type="Gene3D" id="3.30.70.100">
    <property type="match status" value="1"/>
</dbReference>
<comment type="caution">
    <text evidence="2">The sequence shown here is derived from an EMBL/GenBank/DDBJ whole genome shotgun (WGS) entry which is preliminary data.</text>
</comment>
<accession>A0ABS1Z5A4</accession>
<evidence type="ECO:0000313" key="2">
    <source>
        <dbReference type="EMBL" id="MBM0747599.1"/>
    </source>
</evidence>
<gene>
    <name evidence="2" type="ORF">JJB79_09240</name>
</gene>
<feature type="domain" description="DUF1330" evidence="1">
    <location>
        <begin position="2"/>
        <end position="93"/>
    </location>
</feature>
<protein>
    <submittedName>
        <fullName evidence="2">DUF1330 domain-containing protein</fullName>
    </submittedName>
</protein>
<name>A0ABS1Z5A4_9GAMM</name>
<evidence type="ECO:0000313" key="3">
    <source>
        <dbReference type="Proteomes" id="UP000809137"/>
    </source>
</evidence>
<dbReference type="Proteomes" id="UP000809137">
    <property type="component" value="Unassembled WGS sequence"/>
</dbReference>
<sequence>MTAYWIAHVTVHDAERYQRYRDLAPAAFNKYQATFLARSEQALTLEGESYGRHVLIAFPDYQTAVACYHSPEYQQARAARADIADATIVITEGLA</sequence>
<dbReference type="InterPro" id="IPR010753">
    <property type="entry name" value="DUF1330"/>
</dbReference>
<dbReference type="GeneID" id="84693215"/>
<dbReference type="SUPFAM" id="SSF54909">
    <property type="entry name" value="Dimeric alpha+beta barrel"/>
    <property type="match status" value="1"/>
</dbReference>